<dbReference type="Pfam" id="PF10502">
    <property type="entry name" value="Peptidase_S26"/>
    <property type="match status" value="1"/>
</dbReference>
<dbReference type="GO" id="GO:0009003">
    <property type="term" value="F:signal peptidase activity"/>
    <property type="evidence" value="ECO:0007669"/>
    <property type="project" value="UniProtKB-EC"/>
</dbReference>
<dbReference type="InterPro" id="IPR000223">
    <property type="entry name" value="Pept_S26A_signal_pept_1"/>
</dbReference>
<proteinExistence type="inferred from homology"/>
<evidence type="ECO:0000313" key="10">
    <source>
        <dbReference type="Proteomes" id="UP001084197"/>
    </source>
</evidence>
<dbReference type="SUPFAM" id="SSF51306">
    <property type="entry name" value="LexA/Signal peptidase"/>
    <property type="match status" value="1"/>
</dbReference>
<dbReference type="GO" id="GO:0004252">
    <property type="term" value="F:serine-type endopeptidase activity"/>
    <property type="evidence" value="ECO:0007669"/>
    <property type="project" value="InterPro"/>
</dbReference>
<evidence type="ECO:0000256" key="1">
    <source>
        <dbReference type="ARBA" id="ARBA00000677"/>
    </source>
</evidence>
<reference evidence="9" key="1">
    <citation type="submission" date="2022-11" db="EMBL/GenBank/DDBJ databases">
        <title>WGS of Natronobacillus azotifigens 24KS-1, an anaerobic diazotrophic haloalkaliphile from soda-rich habitats.</title>
        <authorList>
            <person name="Sorokin D.Y."/>
            <person name="Merkel A.Y."/>
        </authorList>
    </citation>
    <scope>NUCLEOTIDE SEQUENCE</scope>
    <source>
        <strain evidence="9">24KS-1</strain>
    </source>
</reference>
<dbReference type="EMBL" id="JAPRAT010000008">
    <property type="protein sequence ID" value="MCZ0702746.1"/>
    <property type="molecule type" value="Genomic_DNA"/>
</dbReference>
<comment type="similarity">
    <text evidence="3 7">Belongs to the peptidase S26 family.</text>
</comment>
<evidence type="ECO:0000256" key="6">
    <source>
        <dbReference type="PIRSR" id="PIRSR600223-1"/>
    </source>
</evidence>
<dbReference type="EC" id="3.4.21.89" evidence="4 7"/>
<feature type="active site" evidence="6">
    <location>
        <position position="74"/>
    </location>
</feature>
<dbReference type="InterPro" id="IPR036286">
    <property type="entry name" value="LexA/Signal_pep-like_sf"/>
</dbReference>
<feature type="transmembrane region" description="Helical" evidence="7">
    <location>
        <begin position="6"/>
        <end position="26"/>
    </location>
</feature>
<dbReference type="CDD" id="cd06530">
    <property type="entry name" value="S26_SPase_I"/>
    <property type="match status" value="1"/>
</dbReference>
<keyword evidence="5 7" id="KW-0378">Hydrolase</keyword>
<dbReference type="NCBIfam" id="TIGR02227">
    <property type="entry name" value="sigpep_I_bact"/>
    <property type="match status" value="1"/>
</dbReference>
<evidence type="ECO:0000256" key="4">
    <source>
        <dbReference type="ARBA" id="ARBA00013208"/>
    </source>
</evidence>
<evidence type="ECO:0000256" key="7">
    <source>
        <dbReference type="RuleBase" id="RU362042"/>
    </source>
</evidence>
<sequence>MVKEIFSWLKAIVIALIIVFVVREFLMTPSIVKGDSMIPNLNDGDRIIISKISSIDRFDEIAFLAPDTDDNYVKRVIGLPGDEVKIKDDHLYVNGERFEEFYLSSSKELLGYQIMTDDFDLEKETGSRIVPDGQYFVLGDNRRISRDSRDFGFVSEETIIGKVVFRIWPLNALGTTN</sequence>
<dbReference type="PANTHER" id="PTHR43390">
    <property type="entry name" value="SIGNAL PEPTIDASE I"/>
    <property type="match status" value="1"/>
</dbReference>
<dbReference type="GO" id="GO:0005886">
    <property type="term" value="C:plasma membrane"/>
    <property type="evidence" value="ECO:0007669"/>
    <property type="project" value="UniProtKB-SubCell"/>
</dbReference>
<keyword evidence="10" id="KW-1185">Reference proteome</keyword>
<dbReference type="PROSITE" id="PS00761">
    <property type="entry name" value="SPASE_I_3"/>
    <property type="match status" value="1"/>
</dbReference>
<accession>A0A9J6RAN8</accession>
<organism evidence="9 10">
    <name type="scientific">Natronobacillus azotifigens</name>
    <dbReference type="NCBI Taxonomy" id="472978"/>
    <lineage>
        <taxon>Bacteria</taxon>
        <taxon>Bacillati</taxon>
        <taxon>Bacillota</taxon>
        <taxon>Bacilli</taxon>
        <taxon>Bacillales</taxon>
        <taxon>Bacillaceae</taxon>
        <taxon>Natronobacillus</taxon>
    </lineage>
</organism>
<protein>
    <recommendedName>
        <fullName evidence="4 7">Signal peptidase I</fullName>
        <ecNumber evidence="4 7">3.4.21.89</ecNumber>
    </recommendedName>
</protein>
<dbReference type="InterPro" id="IPR019758">
    <property type="entry name" value="Pept_S26A_signal_pept_1_CS"/>
</dbReference>
<dbReference type="PROSITE" id="PS00760">
    <property type="entry name" value="SPASE_I_2"/>
    <property type="match status" value="1"/>
</dbReference>
<comment type="catalytic activity">
    <reaction evidence="1 7">
        <text>Cleavage of hydrophobic, N-terminal signal or leader sequences from secreted and periplasmic proteins.</text>
        <dbReference type="EC" id="3.4.21.89"/>
    </reaction>
</comment>
<keyword evidence="7" id="KW-0812">Transmembrane</keyword>
<dbReference type="RefSeq" id="WP_268779515.1">
    <property type="nucleotide sequence ID" value="NZ_JAPRAT010000008.1"/>
</dbReference>
<keyword evidence="7" id="KW-0645">Protease</keyword>
<comment type="caution">
    <text evidence="9">The sequence shown here is derived from an EMBL/GenBank/DDBJ whole genome shotgun (WGS) entry which is preliminary data.</text>
</comment>
<dbReference type="Proteomes" id="UP001084197">
    <property type="component" value="Unassembled WGS sequence"/>
</dbReference>
<evidence type="ECO:0000256" key="3">
    <source>
        <dbReference type="ARBA" id="ARBA00009370"/>
    </source>
</evidence>
<dbReference type="PANTHER" id="PTHR43390:SF1">
    <property type="entry name" value="CHLOROPLAST PROCESSING PEPTIDASE"/>
    <property type="match status" value="1"/>
</dbReference>
<evidence type="ECO:0000256" key="5">
    <source>
        <dbReference type="ARBA" id="ARBA00022801"/>
    </source>
</evidence>
<evidence type="ECO:0000313" key="9">
    <source>
        <dbReference type="EMBL" id="MCZ0702746.1"/>
    </source>
</evidence>
<dbReference type="AlphaFoldDB" id="A0A9J6RAN8"/>
<comment type="subcellular location">
    <subcellularLocation>
        <location evidence="2">Cell membrane</location>
        <topology evidence="2">Single-pass type II membrane protein</topology>
    </subcellularLocation>
    <subcellularLocation>
        <location evidence="7">Membrane</location>
        <topology evidence="7">Single-pass type II membrane protein</topology>
    </subcellularLocation>
</comment>
<evidence type="ECO:0000259" key="8">
    <source>
        <dbReference type="Pfam" id="PF10502"/>
    </source>
</evidence>
<keyword evidence="7" id="KW-1133">Transmembrane helix</keyword>
<dbReference type="InterPro" id="IPR019757">
    <property type="entry name" value="Pept_S26A_signal_pept_1_Lys-AS"/>
</dbReference>
<feature type="active site" evidence="6">
    <location>
        <position position="36"/>
    </location>
</feature>
<evidence type="ECO:0000256" key="2">
    <source>
        <dbReference type="ARBA" id="ARBA00004401"/>
    </source>
</evidence>
<dbReference type="GO" id="GO:0006465">
    <property type="term" value="P:signal peptide processing"/>
    <property type="evidence" value="ECO:0007669"/>
    <property type="project" value="InterPro"/>
</dbReference>
<dbReference type="PRINTS" id="PR00727">
    <property type="entry name" value="LEADERPTASE"/>
</dbReference>
<name>A0A9J6RAN8_9BACI</name>
<feature type="domain" description="Peptidase S26" evidence="8">
    <location>
        <begin position="6"/>
        <end position="168"/>
    </location>
</feature>
<dbReference type="InterPro" id="IPR019533">
    <property type="entry name" value="Peptidase_S26"/>
</dbReference>
<gene>
    <name evidence="9" type="primary">lepB</name>
    <name evidence="9" type="ORF">OWO01_05945</name>
</gene>
<dbReference type="Gene3D" id="2.10.109.10">
    <property type="entry name" value="Umud Fragment, subunit A"/>
    <property type="match status" value="1"/>
</dbReference>
<keyword evidence="7" id="KW-0472">Membrane</keyword>